<evidence type="ECO:0000259" key="9">
    <source>
        <dbReference type="PROSITE" id="PS50850"/>
    </source>
</evidence>
<dbReference type="Proteomes" id="UP000294581">
    <property type="component" value="Unassembled WGS sequence"/>
</dbReference>
<keyword evidence="11" id="KW-1185">Reference proteome</keyword>
<feature type="transmembrane region" description="Helical" evidence="8">
    <location>
        <begin position="60"/>
        <end position="79"/>
    </location>
</feature>
<sequence>MKESILTNRASETYLERGTKAYRHVSLAFLAAGIVTFANLYCVQPLFPMFAARFHVTPTFSSISLSITTLILSVSLPIAASVSDAWGRKPVMVTSLVTSSALGIIAAVCPSFTSLLVIRALQGLTLAGLPAVAMTYLSEEIAANGLGYAMGLYISGNSIGGLLGRISISLLADHFSWRIGLCAFAAVSLLLSIYFWRNLPKSRHFKPKPADPASALQAFGEALRDRGLLCLYLVGALLMGGFVCLYNYMGFRLLAPPYGLSQSVIGMLFIVYVAGTFSSSWMGRLADRIGRKRVLFANVVLMGGGAAITLLSNLIWIVIGMIVFTFGFFGGHSTASSWVGRRAVDTRAQASSLYLLFYYVGSSIGGSLGGLFYSSLGWPGTVGMILVANLCAMILSIVLIRIPPVSRTGAPSSIRNESSPSRR</sequence>
<name>A0A4R8LRE4_9BACL</name>
<feature type="transmembrane region" description="Helical" evidence="8">
    <location>
        <begin position="317"/>
        <end position="340"/>
    </location>
</feature>
<evidence type="ECO:0000256" key="1">
    <source>
        <dbReference type="ARBA" id="ARBA00004651"/>
    </source>
</evidence>
<feature type="transmembrane region" description="Helical" evidence="8">
    <location>
        <begin position="91"/>
        <end position="113"/>
    </location>
</feature>
<accession>A0A4R8LRE4</accession>
<keyword evidence="6 8" id="KW-1133">Transmembrane helix</keyword>
<dbReference type="PANTHER" id="PTHR43271">
    <property type="entry name" value="BLL2771 PROTEIN"/>
    <property type="match status" value="1"/>
</dbReference>
<feature type="transmembrane region" description="Helical" evidence="8">
    <location>
        <begin position="21"/>
        <end position="40"/>
    </location>
</feature>
<dbReference type="AlphaFoldDB" id="A0A4R8LRE4"/>
<feature type="transmembrane region" description="Helical" evidence="8">
    <location>
        <begin position="378"/>
        <end position="400"/>
    </location>
</feature>
<evidence type="ECO:0000256" key="3">
    <source>
        <dbReference type="ARBA" id="ARBA00022448"/>
    </source>
</evidence>
<dbReference type="Pfam" id="PF07690">
    <property type="entry name" value="MFS_1"/>
    <property type="match status" value="1"/>
</dbReference>
<evidence type="ECO:0000313" key="11">
    <source>
        <dbReference type="Proteomes" id="UP000294581"/>
    </source>
</evidence>
<feature type="transmembrane region" description="Helical" evidence="8">
    <location>
        <begin position="294"/>
        <end position="311"/>
    </location>
</feature>
<keyword evidence="7 8" id="KW-0472">Membrane</keyword>
<comment type="caution">
    <text evidence="10">The sequence shown here is derived from an EMBL/GenBank/DDBJ whole genome shotgun (WGS) entry which is preliminary data.</text>
</comment>
<dbReference type="EMBL" id="SORF01000005">
    <property type="protein sequence ID" value="TDY48065.1"/>
    <property type="molecule type" value="Genomic_DNA"/>
</dbReference>
<keyword evidence="5 8" id="KW-0812">Transmembrane</keyword>
<evidence type="ECO:0000256" key="4">
    <source>
        <dbReference type="ARBA" id="ARBA00022475"/>
    </source>
</evidence>
<evidence type="ECO:0000256" key="5">
    <source>
        <dbReference type="ARBA" id="ARBA00022692"/>
    </source>
</evidence>
<keyword evidence="4" id="KW-1003">Cell membrane</keyword>
<evidence type="ECO:0000256" key="7">
    <source>
        <dbReference type="ARBA" id="ARBA00023136"/>
    </source>
</evidence>
<dbReference type="InterPro" id="IPR011701">
    <property type="entry name" value="MFS"/>
</dbReference>
<dbReference type="GO" id="GO:0005886">
    <property type="term" value="C:plasma membrane"/>
    <property type="evidence" value="ECO:0007669"/>
    <property type="project" value="UniProtKB-SubCell"/>
</dbReference>
<evidence type="ECO:0000256" key="2">
    <source>
        <dbReference type="ARBA" id="ARBA00008335"/>
    </source>
</evidence>
<feature type="domain" description="Major facilitator superfamily (MFS) profile" evidence="9">
    <location>
        <begin position="25"/>
        <end position="407"/>
    </location>
</feature>
<feature type="transmembrane region" description="Helical" evidence="8">
    <location>
        <begin position="352"/>
        <end position="372"/>
    </location>
</feature>
<dbReference type="PANTHER" id="PTHR43271:SF1">
    <property type="entry name" value="INNER MEMBRANE TRANSPORT PROTEIN YNFM"/>
    <property type="match status" value="1"/>
</dbReference>
<dbReference type="SUPFAM" id="SSF103473">
    <property type="entry name" value="MFS general substrate transporter"/>
    <property type="match status" value="1"/>
</dbReference>
<dbReference type="InterPro" id="IPR020846">
    <property type="entry name" value="MFS_dom"/>
</dbReference>
<reference evidence="10 11" key="1">
    <citation type="submission" date="2019-03" db="EMBL/GenBank/DDBJ databases">
        <title>Genomic Encyclopedia of Type Strains, Phase IV (KMG-IV): sequencing the most valuable type-strain genomes for metagenomic binning, comparative biology and taxonomic classification.</title>
        <authorList>
            <person name="Goeker M."/>
        </authorList>
    </citation>
    <scope>NUCLEOTIDE SEQUENCE [LARGE SCALE GENOMIC DNA]</scope>
    <source>
        <strain evidence="10 11">DSM 17974</strain>
    </source>
</reference>
<proteinExistence type="inferred from homology"/>
<gene>
    <name evidence="10" type="ORF">C7445_105247</name>
</gene>
<dbReference type="Gene3D" id="1.20.1720.10">
    <property type="entry name" value="Multidrug resistance protein D"/>
    <property type="match status" value="2"/>
</dbReference>
<evidence type="ECO:0000256" key="6">
    <source>
        <dbReference type="ARBA" id="ARBA00022989"/>
    </source>
</evidence>
<feature type="transmembrane region" description="Helical" evidence="8">
    <location>
        <begin position="175"/>
        <end position="196"/>
    </location>
</feature>
<feature type="transmembrane region" description="Helical" evidence="8">
    <location>
        <begin position="229"/>
        <end position="248"/>
    </location>
</feature>
<comment type="similarity">
    <text evidence="2">Belongs to the major facilitator superfamily.</text>
</comment>
<dbReference type="InterPro" id="IPR005829">
    <property type="entry name" value="Sugar_transporter_CS"/>
</dbReference>
<dbReference type="PROSITE" id="PS00216">
    <property type="entry name" value="SUGAR_TRANSPORT_1"/>
    <property type="match status" value="1"/>
</dbReference>
<keyword evidence="3" id="KW-0813">Transport</keyword>
<dbReference type="PROSITE" id="PS50850">
    <property type="entry name" value="MFS"/>
    <property type="match status" value="1"/>
</dbReference>
<dbReference type="CDD" id="cd17324">
    <property type="entry name" value="MFS_NepI_like"/>
    <property type="match status" value="1"/>
</dbReference>
<dbReference type="RefSeq" id="WP_243835034.1">
    <property type="nucleotide sequence ID" value="NZ_SORF01000005.1"/>
</dbReference>
<organism evidence="10 11">
    <name type="scientific">Alicyclobacillus sacchari</name>
    <dbReference type="NCBI Taxonomy" id="392010"/>
    <lineage>
        <taxon>Bacteria</taxon>
        <taxon>Bacillati</taxon>
        <taxon>Bacillota</taxon>
        <taxon>Bacilli</taxon>
        <taxon>Bacillales</taxon>
        <taxon>Alicyclobacillaceae</taxon>
        <taxon>Alicyclobacillus</taxon>
    </lineage>
</organism>
<dbReference type="GO" id="GO:0022857">
    <property type="term" value="F:transmembrane transporter activity"/>
    <property type="evidence" value="ECO:0007669"/>
    <property type="project" value="InterPro"/>
</dbReference>
<feature type="transmembrane region" description="Helical" evidence="8">
    <location>
        <begin position="260"/>
        <end position="282"/>
    </location>
</feature>
<evidence type="ECO:0000256" key="8">
    <source>
        <dbReference type="SAM" id="Phobius"/>
    </source>
</evidence>
<dbReference type="InterPro" id="IPR036259">
    <property type="entry name" value="MFS_trans_sf"/>
</dbReference>
<evidence type="ECO:0000313" key="10">
    <source>
        <dbReference type="EMBL" id="TDY48065.1"/>
    </source>
</evidence>
<protein>
    <submittedName>
        <fullName evidence="10">YNFM family putative membrane transporter</fullName>
    </submittedName>
</protein>
<comment type="subcellular location">
    <subcellularLocation>
        <location evidence="1">Cell membrane</location>
        <topology evidence="1">Multi-pass membrane protein</topology>
    </subcellularLocation>
</comment>